<gene>
    <name evidence="2" type="ORF">IAA63_05855</name>
</gene>
<feature type="non-terminal residue" evidence="2">
    <location>
        <position position="55"/>
    </location>
</feature>
<dbReference type="EMBL" id="DVON01000127">
    <property type="protein sequence ID" value="HIV12651.1"/>
    <property type="molecule type" value="Genomic_DNA"/>
</dbReference>
<evidence type="ECO:0000256" key="1">
    <source>
        <dbReference type="SAM" id="Phobius"/>
    </source>
</evidence>
<dbReference type="AlphaFoldDB" id="A0A9D1NUQ7"/>
<keyword evidence="1" id="KW-1133">Transmembrane helix</keyword>
<sequence length="55" mass="6160">MAVWPERGKEPEMILRRGIFLGVIMIAGSIQAICGGYGPEAARFVWIWWITLLVG</sequence>
<comment type="caution">
    <text evidence="2">The sequence shown here is derived from an EMBL/GenBank/DDBJ whole genome shotgun (WGS) entry which is preliminary data.</text>
</comment>
<dbReference type="Proteomes" id="UP000886723">
    <property type="component" value="Unassembled WGS sequence"/>
</dbReference>
<proteinExistence type="predicted"/>
<keyword evidence="1" id="KW-0812">Transmembrane</keyword>
<feature type="transmembrane region" description="Helical" evidence="1">
    <location>
        <begin position="19"/>
        <end position="38"/>
    </location>
</feature>
<evidence type="ECO:0000313" key="3">
    <source>
        <dbReference type="Proteomes" id="UP000886723"/>
    </source>
</evidence>
<protein>
    <submittedName>
        <fullName evidence="2">Uncharacterized protein</fullName>
    </submittedName>
</protein>
<reference evidence="2" key="2">
    <citation type="journal article" date="2021" name="PeerJ">
        <title>Extensive microbial diversity within the chicken gut microbiome revealed by metagenomics and culture.</title>
        <authorList>
            <person name="Gilroy R."/>
            <person name="Ravi A."/>
            <person name="Getino M."/>
            <person name="Pursley I."/>
            <person name="Horton D.L."/>
            <person name="Alikhan N.F."/>
            <person name="Baker D."/>
            <person name="Gharbi K."/>
            <person name="Hall N."/>
            <person name="Watson M."/>
            <person name="Adriaenssens E.M."/>
            <person name="Foster-Nyarko E."/>
            <person name="Jarju S."/>
            <person name="Secka A."/>
            <person name="Antonio M."/>
            <person name="Oren A."/>
            <person name="Chaudhuri R.R."/>
            <person name="La Ragione R."/>
            <person name="Hildebrand F."/>
            <person name="Pallen M.J."/>
        </authorList>
    </citation>
    <scope>NUCLEOTIDE SEQUENCE</scope>
    <source>
        <strain evidence="2">ChiBcec2-4451</strain>
    </source>
</reference>
<accession>A0A9D1NUQ7</accession>
<reference evidence="2" key="1">
    <citation type="submission" date="2020-10" db="EMBL/GenBank/DDBJ databases">
        <authorList>
            <person name="Gilroy R."/>
        </authorList>
    </citation>
    <scope>NUCLEOTIDE SEQUENCE</scope>
    <source>
        <strain evidence="2">ChiBcec2-4451</strain>
    </source>
</reference>
<evidence type="ECO:0000313" key="2">
    <source>
        <dbReference type="EMBL" id="HIV12651.1"/>
    </source>
</evidence>
<keyword evidence="1" id="KW-0472">Membrane</keyword>
<organism evidence="2 3">
    <name type="scientific">Candidatus Pullilachnospira stercoravium</name>
    <dbReference type="NCBI Taxonomy" id="2840913"/>
    <lineage>
        <taxon>Bacteria</taxon>
        <taxon>Bacillati</taxon>
        <taxon>Bacillota</taxon>
        <taxon>Clostridia</taxon>
        <taxon>Lachnospirales</taxon>
        <taxon>Lachnospiraceae</taxon>
        <taxon>Lachnospiraceae incertae sedis</taxon>
        <taxon>Candidatus Pullilachnospira</taxon>
    </lineage>
</organism>
<name>A0A9D1NUQ7_9FIRM</name>